<reference evidence="5" key="1">
    <citation type="submission" date="2011-05" db="EMBL/GenBank/DDBJ databases">
        <authorList>
            <person name="Richards S.R."/>
            <person name="Qu J."/>
            <person name="Jiang H."/>
            <person name="Jhangiani S.N."/>
            <person name="Agravi P."/>
            <person name="Goodspeed R."/>
            <person name="Gross S."/>
            <person name="Mandapat C."/>
            <person name="Jackson L."/>
            <person name="Mathew T."/>
            <person name="Pu L."/>
            <person name="Thornton R."/>
            <person name="Saada N."/>
            <person name="Wilczek-Boney K.B."/>
            <person name="Lee S."/>
            <person name="Kovar C."/>
            <person name="Wu Y."/>
            <person name="Scherer S.E."/>
            <person name="Worley K.C."/>
            <person name="Muzny D.M."/>
            <person name="Gibbs R."/>
        </authorList>
    </citation>
    <scope>NUCLEOTIDE SEQUENCE</scope>
    <source>
        <strain evidence="5">Brora</strain>
    </source>
</reference>
<dbReference type="EnsemblMetazoa" id="SMAR003118-RA">
    <property type="protein sequence ID" value="SMAR003118-PA"/>
    <property type="gene ID" value="SMAR003118"/>
</dbReference>
<dbReference type="eggNOG" id="KOG4592">
    <property type="taxonomic scope" value="Eukaryota"/>
</dbReference>
<dbReference type="STRING" id="126957.T1IQ12"/>
<sequence>MMQRPIRPPVPFQRRTSASNGEIDEYANLMSPKEKEWLIKIQLLQLQTNNPYLDDYYYTSYLMKQKALEKNREGDTEGEEPKLLLPELTKTETRTYTPEQFEGSLGKLQAVSVNYPRKIIDLGIFHPEDADGEITTNKDLRKFRQALLEIEMV</sequence>
<keyword evidence="5" id="KW-1185">Reference proteome</keyword>
<reference evidence="4" key="2">
    <citation type="submission" date="2015-02" db="UniProtKB">
        <authorList>
            <consortium name="EnsemblMetazoa"/>
        </authorList>
    </citation>
    <scope>IDENTIFICATION</scope>
</reference>
<protein>
    <submittedName>
        <fullName evidence="4">Uncharacterized protein</fullName>
    </submittedName>
</protein>
<proteinExistence type="predicted"/>
<dbReference type="PANTHER" id="PTHR21551">
    <property type="entry name" value="TOPOISOMERASE II-ASSOCIATED PROTEIN PAT1"/>
    <property type="match status" value="1"/>
</dbReference>
<dbReference type="GO" id="GO:0000290">
    <property type="term" value="P:deadenylation-dependent decapping of nuclear-transcribed mRNA"/>
    <property type="evidence" value="ECO:0007669"/>
    <property type="project" value="InterPro"/>
</dbReference>
<dbReference type="GO" id="GO:0003723">
    <property type="term" value="F:RNA binding"/>
    <property type="evidence" value="ECO:0007669"/>
    <property type="project" value="TreeGrafter"/>
</dbReference>
<organism evidence="4 5">
    <name type="scientific">Strigamia maritima</name>
    <name type="common">European centipede</name>
    <name type="synonym">Geophilus maritimus</name>
    <dbReference type="NCBI Taxonomy" id="126957"/>
    <lineage>
        <taxon>Eukaryota</taxon>
        <taxon>Metazoa</taxon>
        <taxon>Ecdysozoa</taxon>
        <taxon>Arthropoda</taxon>
        <taxon>Myriapoda</taxon>
        <taxon>Chilopoda</taxon>
        <taxon>Pleurostigmophora</taxon>
        <taxon>Geophilomorpha</taxon>
        <taxon>Linotaeniidae</taxon>
        <taxon>Strigamia</taxon>
    </lineage>
</organism>
<evidence type="ECO:0000256" key="3">
    <source>
        <dbReference type="SAM" id="MobiDB-lite"/>
    </source>
</evidence>
<keyword evidence="2" id="KW-0963">Cytoplasm</keyword>
<accession>T1IQ12</accession>
<evidence type="ECO:0000313" key="4">
    <source>
        <dbReference type="EnsemblMetazoa" id="SMAR003118-PA"/>
    </source>
</evidence>
<feature type="compositionally biased region" description="Basic and acidic residues" evidence="3">
    <location>
        <begin position="70"/>
        <end position="82"/>
    </location>
</feature>
<evidence type="ECO:0000256" key="2">
    <source>
        <dbReference type="ARBA" id="ARBA00022490"/>
    </source>
</evidence>
<comment type="subcellular location">
    <subcellularLocation>
        <location evidence="1">Cytoplasm</location>
        <location evidence="1">P-body</location>
    </subcellularLocation>
</comment>
<dbReference type="GO" id="GO:0000932">
    <property type="term" value="C:P-body"/>
    <property type="evidence" value="ECO:0007669"/>
    <property type="project" value="UniProtKB-SubCell"/>
</dbReference>
<dbReference type="AlphaFoldDB" id="T1IQ12"/>
<evidence type="ECO:0000313" key="5">
    <source>
        <dbReference type="Proteomes" id="UP000014500"/>
    </source>
</evidence>
<dbReference type="GO" id="GO:0033962">
    <property type="term" value="P:P-body assembly"/>
    <property type="evidence" value="ECO:0007669"/>
    <property type="project" value="TreeGrafter"/>
</dbReference>
<name>T1IQ12_STRMM</name>
<dbReference type="InterPro" id="IPR039900">
    <property type="entry name" value="Pat1-like"/>
</dbReference>
<dbReference type="Proteomes" id="UP000014500">
    <property type="component" value="Unassembled WGS sequence"/>
</dbReference>
<dbReference type="EMBL" id="JH431273">
    <property type="status" value="NOT_ANNOTATED_CDS"/>
    <property type="molecule type" value="Genomic_DNA"/>
</dbReference>
<dbReference type="HOGENOM" id="CLU_1715553_0_0_1"/>
<feature type="region of interest" description="Disordered" evidence="3">
    <location>
        <begin position="70"/>
        <end position="91"/>
    </location>
</feature>
<dbReference type="PANTHER" id="PTHR21551:SF0">
    <property type="entry name" value="PROTEIN ASSOCIATED WITH TOPO II RELATED-1, ISOFORM A"/>
    <property type="match status" value="1"/>
</dbReference>
<evidence type="ECO:0000256" key="1">
    <source>
        <dbReference type="ARBA" id="ARBA00004201"/>
    </source>
</evidence>